<dbReference type="Gene3D" id="3.40.50.2300">
    <property type="match status" value="2"/>
</dbReference>
<accession>A0A1H9WFZ1</accession>
<dbReference type="InterPro" id="IPR028082">
    <property type="entry name" value="Peripla_BP_I"/>
</dbReference>
<dbReference type="CDD" id="cd01392">
    <property type="entry name" value="HTH_LacI"/>
    <property type="match status" value="1"/>
</dbReference>
<dbReference type="InterPro" id="IPR001387">
    <property type="entry name" value="Cro/C1-type_HTH"/>
</dbReference>
<reference evidence="7" key="1">
    <citation type="submission" date="2016-10" db="EMBL/GenBank/DDBJ databases">
        <authorList>
            <person name="Varghese N."/>
            <person name="Submissions S."/>
        </authorList>
    </citation>
    <scope>NUCLEOTIDE SEQUENCE [LARGE SCALE GENOMIC DNA]</scope>
    <source>
        <strain evidence="7">DSM 44260</strain>
    </source>
</reference>
<dbReference type="SUPFAM" id="SSF53822">
    <property type="entry name" value="Periplasmic binding protein-like I"/>
    <property type="match status" value="1"/>
</dbReference>
<evidence type="ECO:0000259" key="4">
    <source>
        <dbReference type="PROSITE" id="PS50932"/>
    </source>
</evidence>
<name>A0A1H9WFZ1_9PSEU</name>
<feature type="domain" description="HTH lacI-type" evidence="4">
    <location>
        <begin position="1"/>
        <end position="55"/>
    </location>
</feature>
<evidence type="ECO:0000256" key="3">
    <source>
        <dbReference type="ARBA" id="ARBA00023163"/>
    </source>
</evidence>
<dbReference type="Proteomes" id="UP000199051">
    <property type="component" value="Unassembled WGS sequence"/>
</dbReference>
<dbReference type="Gene3D" id="1.10.260.40">
    <property type="entry name" value="lambda repressor-like DNA-binding domains"/>
    <property type="match status" value="1"/>
</dbReference>
<dbReference type="InterPro" id="IPR000843">
    <property type="entry name" value="HTH_LacI"/>
</dbReference>
<dbReference type="STRING" id="155974.SAMN04487818_110132"/>
<dbReference type="AlphaFoldDB" id="A0A1H9WFZ1"/>
<dbReference type="Pfam" id="PF13377">
    <property type="entry name" value="Peripla_BP_3"/>
    <property type="match status" value="1"/>
</dbReference>
<dbReference type="PRINTS" id="PR00036">
    <property type="entry name" value="HTHLACI"/>
</dbReference>
<dbReference type="PROSITE" id="PS50943">
    <property type="entry name" value="HTH_CROC1"/>
    <property type="match status" value="1"/>
</dbReference>
<dbReference type="SUPFAM" id="SSF47413">
    <property type="entry name" value="lambda repressor-like DNA-binding domains"/>
    <property type="match status" value="1"/>
</dbReference>
<keyword evidence="2" id="KW-0238">DNA-binding</keyword>
<dbReference type="GO" id="GO:0000976">
    <property type="term" value="F:transcription cis-regulatory region binding"/>
    <property type="evidence" value="ECO:0007669"/>
    <property type="project" value="TreeGrafter"/>
</dbReference>
<sequence>MNLEEVARLAGVSRSTVSRVLNGSSGVSPATRAAVESAVASMRYLPNQAARSLAGTRTDTVAVVVSEVHDRVFDDAFLTGVLRGVTSGLDGRRAVVAVNPPSVSDVDGCLVVSMDGHDPLPRGLSVPVVLVGRPLSGGLAYVDSDNLGGGVLAGRHLVARGRARVGVLAGPPDVAACVDRVAGFRRALGGSPPAGVVPCALTPDSGAAALAGLLASTPDIDGVFCATDAIAIGAVRYLRSVGARVPEDVSVVGFDDSVAATVCTPALTTVRQSAEDLGNTAAWRLVAELTGEQDLPQSIVLATELVIRESS</sequence>
<keyword evidence="1" id="KW-0805">Transcription regulation</keyword>
<dbReference type="PANTHER" id="PTHR30146:SF109">
    <property type="entry name" value="HTH-TYPE TRANSCRIPTIONAL REGULATOR GALS"/>
    <property type="match status" value="1"/>
</dbReference>
<dbReference type="PROSITE" id="PS50932">
    <property type="entry name" value="HTH_LACI_2"/>
    <property type="match status" value="1"/>
</dbReference>
<dbReference type="RefSeq" id="WP_245782599.1">
    <property type="nucleotide sequence ID" value="NZ_FOGI01000010.1"/>
</dbReference>
<evidence type="ECO:0000313" key="6">
    <source>
        <dbReference type="EMBL" id="SES32393.1"/>
    </source>
</evidence>
<evidence type="ECO:0000259" key="5">
    <source>
        <dbReference type="PROSITE" id="PS50943"/>
    </source>
</evidence>
<keyword evidence="7" id="KW-1185">Reference proteome</keyword>
<dbReference type="InterPro" id="IPR046335">
    <property type="entry name" value="LacI/GalR-like_sensor"/>
</dbReference>
<dbReference type="PANTHER" id="PTHR30146">
    <property type="entry name" value="LACI-RELATED TRANSCRIPTIONAL REPRESSOR"/>
    <property type="match status" value="1"/>
</dbReference>
<dbReference type="CDD" id="cd06267">
    <property type="entry name" value="PBP1_LacI_sugar_binding-like"/>
    <property type="match status" value="1"/>
</dbReference>
<dbReference type="InterPro" id="IPR010982">
    <property type="entry name" value="Lambda_DNA-bd_dom_sf"/>
</dbReference>
<evidence type="ECO:0000256" key="1">
    <source>
        <dbReference type="ARBA" id="ARBA00023015"/>
    </source>
</evidence>
<feature type="domain" description="HTH cro/C1-type" evidence="5">
    <location>
        <begin position="1"/>
        <end position="31"/>
    </location>
</feature>
<dbReference type="Pfam" id="PF00356">
    <property type="entry name" value="LacI"/>
    <property type="match status" value="1"/>
</dbReference>
<dbReference type="SMART" id="SM00354">
    <property type="entry name" value="HTH_LACI"/>
    <property type="match status" value="1"/>
</dbReference>
<dbReference type="PROSITE" id="PS00356">
    <property type="entry name" value="HTH_LACI_1"/>
    <property type="match status" value="1"/>
</dbReference>
<gene>
    <name evidence="6" type="ORF">SAMN04487818_110132</name>
</gene>
<organism evidence="6 7">
    <name type="scientific">Actinokineospora terrae</name>
    <dbReference type="NCBI Taxonomy" id="155974"/>
    <lineage>
        <taxon>Bacteria</taxon>
        <taxon>Bacillati</taxon>
        <taxon>Actinomycetota</taxon>
        <taxon>Actinomycetes</taxon>
        <taxon>Pseudonocardiales</taxon>
        <taxon>Pseudonocardiaceae</taxon>
        <taxon>Actinokineospora</taxon>
    </lineage>
</organism>
<evidence type="ECO:0000313" key="7">
    <source>
        <dbReference type="Proteomes" id="UP000199051"/>
    </source>
</evidence>
<keyword evidence="3" id="KW-0804">Transcription</keyword>
<protein>
    <submittedName>
        <fullName evidence="6">Transcriptional regulator, LacI family</fullName>
    </submittedName>
</protein>
<evidence type="ECO:0000256" key="2">
    <source>
        <dbReference type="ARBA" id="ARBA00023125"/>
    </source>
</evidence>
<proteinExistence type="predicted"/>
<dbReference type="EMBL" id="FOGI01000010">
    <property type="protein sequence ID" value="SES32393.1"/>
    <property type="molecule type" value="Genomic_DNA"/>
</dbReference>
<dbReference type="GO" id="GO:0003700">
    <property type="term" value="F:DNA-binding transcription factor activity"/>
    <property type="evidence" value="ECO:0007669"/>
    <property type="project" value="TreeGrafter"/>
</dbReference>